<proteinExistence type="predicted"/>
<keyword evidence="3" id="KW-1185">Reference proteome</keyword>
<gene>
    <name evidence="2" type="ORF">HDF22_002709</name>
    <name evidence="1" type="ORF">HDF23_003060</name>
</gene>
<evidence type="ECO:0000313" key="3">
    <source>
        <dbReference type="Proteomes" id="UP000541583"/>
    </source>
</evidence>
<protein>
    <recommendedName>
        <fullName evidence="5">Lipoprotein</fullName>
    </recommendedName>
</protein>
<dbReference type="STRING" id="354630.SAMN05421821_106113"/>
<dbReference type="RefSeq" id="WP_139332297.1">
    <property type="nucleotide sequence ID" value="NZ_FTMG01000006.1"/>
</dbReference>
<comment type="caution">
    <text evidence="2">The sequence shown here is derived from an EMBL/GenBank/DDBJ whole genome shotgun (WGS) entry which is preliminary data.</text>
</comment>
<organism evidence="2 4">
    <name type="scientific">Mucilaginibacter lappiensis</name>
    <dbReference type="NCBI Taxonomy" id="354630"/>
    <lineage>
        <taxon>Bacteria</taxon>
        <taxon>Pseudomonadati</taxon>
        <taxon>Bacteroidota</taxon>
        <taxon>Sphingobacteriia</taxon>
        <taxon>Sphingobacteriales</taxon>
        <taxon>Sphingobacteriaceae</taxon>
        <taxon>Mucilaginibacter</taxon>
    </lineage>
</organism>
<evidence type="ECO:0008006" key="5">
    <source>
        <dbReference type="Google" id="ProtNLM"/>
    </source>
</evidence>
<dbReference type="Proteomes" id="UP000548326">
    <property type="component" value="Unassembled WGS sequence"/>
</dbReference>
<evidence type="ECO:0000313" key="2">
    <source>
        <dbReference type="EMBL" id="MBB6128588.1"/>
    </source>
</evidence>
<evidence type="ECO:0000313" key="1">
    <source>
        <dbReference type="EMBL" id="MBB6110304.1"/>
    </source>
</evidence>
<dbReference type="Proteomes" id="UP000541583">
    <property type="component" value="Unassembled WGS sequence"/>
</dbReference>
<evidence type="ECO:0000313" key="4">
    <source>
        <dbReference type="Proteomes" id="UP000548326"/>
    </source>
</evidence>
<dbReference type="EMBL" id="JACHCB010000007">
    <property type="protein sequence ID" value="MBB6110304.1"/>
    <property type="molecule type" value="Genomic_DNA"/>
</dbReference>
<name>A0A1N6ZSY6_9SPHI</name>
<dbReference type="OrthoDB" id="794736at2"/>
<dbReference type="EMBL" id="JACHCA010000006">
    <property type="protein sequence ID" value="MBB6128588.1"/>
    <property type="molecule type" value="Genomic_DNA"/>
</dbReference>
<sequence length="137" mass="15387">MKKLWFLLVFSCIGCSNTSKSPVIHIGKIDQERSVKISGLDVAVIQDIARDSSGANWQGLIPVYKMPVDTDMKNYQPMQPGTYHIADGAVIFTPDTPFVSHQTYFVRYYKLDSGNKLTDFIGGHNRPGSLHYIDLTF</sequence>
<accession>A0A1N6ZSY6</accession>
<dbReference type="AlphaFoldDB" id="A0A1N6ZSY6"/>
<reference evidence="3 4" key="1">
    <citation type="submission" date="2020-08" db="EMBL/GenBank/DDBJ databases">
        <title>Genomic Encyclopedia of Type Strains, Phase IV (KMG-V): Genome sequencing to study the core and pangenomes of soil and plant-associated prokaryotes.</title>
        <authorList>
            <person name="Whitman W."/>
        </authorList>
    </citation>
    <scope>NUCLEOTIDE SEQUENCE [LARGE SCALE GENOMIC DNA]</scope>
    <source>
        <strain evidence="1 3">ANJLi2</strain>
        <strain evidence="2 4">MP601</strain>
    </source>
</reference>